<dbReference type="InterPro" id="IPR003599">
    <property type="entry name" value="Ig_sub"/>
</dbReference>
<dbReference type="InterPro" id="IPR036179">
    <property type="entry name" value="Ig-like_dom_sf"/>
</dbReference>
<feature type="domain" description="Ig-like" evidence="2">
    <location>
        <begin position="8"/>
        <end position="107"/>
    </location>
</feature>
<accession>A0A7R8VL14</accession>
<evidence type="ECO:0000256" key="1">
    <source>
        <dbReference type="ARBA" id="ARBA00023319"/>
    </source>
</evidence>
<name>A0A7R8VL14_TIMDO</name>
<keyword evidence="1" id="KW-0393">Immunoglobulin domain</keyword>
<dbReference type="SUPFAM" id="SSF48726">
    <property type="entry name" value="Immunoglobulin"/>
    <property type="match status" value="1"/>
</dbReference>
<gene>
    <name evidence="3" type="ORF">TDIB3V08_LOCUS5962</name>
</gene>
<dbReference type="GO" id="GO:0007411">
    <property type="term" value="P:axon guidance"/>
    <property type="evidence" value="ECO:0007669"/>
    <property type="project" value="TreeGrafter"/>
</dbReference>
<dbReference type="GO" id="GO:0030424">
    <property type="term" value="C:axon"/>
    <property type="evidence" value="ECO:0007669"/>
    <property type="project" value="TreeGrafter"/>
</dbReference>
<organism evidence="3">
    <name type="scientific">Timema douglasi</name>
    <name type="common">Walking stick</name>
    <dbReference type="NCBI Taxonomy" id="61478"/>
    <lineage>
        <taxon>Eukaryota</taxon>
        <taxon>Metazoa</taxon>
        <taxon>Ecdysozoa</taxon>
        <taxon>Arthropoda</taxon>
        <taxon>Hexapoda</taxon>
        <taxon>Insecta</taxon>
        <taxon>Pterygota</taxon>
        <taxon>Neoptera</taxon>
        <taxon>Polyneoptera</taxon>
        <taxon>Phasmatodea</taxon>
        <taxon>Timematodea</taxon>
        <taxon>Timematoidea</taxon>
        <taxon>Timematidae</taxon>
        <taxon>Timema</taxon>
    </lineage>
</organism>
<dbReference type="Gene3D" id="2.60.40.10">
    <property type="entry name" value="Immunoglobulins"/>
    <property type="match status" value="1"/>
</dbReference>
<dbReference type="GO" id="GO:0098632">
    <property type="term" value="F:cell-cell adhesion mediator activity"/>
    <property type="evidence" value="ECO:0007669"/>
    <property type="project" value="TreeGrafter"/>
</dbReference>
<dbReference type="SMART" id="SM00409">
    <property type="entry name" value="IG"/>
    <property type="match status" value="1"/>
</dbReference>
<evidence type="ECO:0000259" key="2">
    <source>
        <dbReference type="PROSITE" id="PS50835"/>
    </source>
</evidence>
<reference evidence="3" key="1">
    <citation type="submission" date="2020-11" db="EMBL/GenBank/DDBJ databases">
        <authorList>
            <person name="Tran Van P."/>
        </authorList>
    </citation>
    <scope>NUCLEOTIDE SEQUENCE</scope>
</reference>
<dbReference type="GO" id="GO:0005886">
    <property type="term" value="C:plasma membrane"/>
    <property type="evidence" value="ECO:0007669"/>
    <property type="project" value="TreeGrafter"/>
</dbReference>
<proteinExistence type="predicted"/>
<dbReference type="SMART" id="SM00408">
    <property type="entry name" value="IGc2"/>
    <property type="match status" value="1"/>
</dbReference>
<dbReference type="InterPro" id="IPR013783">
    <property type="entry name" value="Ig-like_fold"/>
</dbReference>
<dbReference type="GO" id="GO:0007156">
    <property type="term" value="P:homophilic cell adhesion via plasma membrane adhesion molecules"/>
    <property type="evidence" value="ECO:0007669"/>
    <property type="project" value="TreeGrafter"/>
</dbReference>
<dbReference type="GO" id="GO:0070593">
    <property type="term" value="P:dendrite self-avoidance"/>
    <property type="evidence" value="ECO:0007669"/>
    <property type="project" value="TreeGrafter"/>
</dbReference>
<protein>
    <recommendedName>
        <fullName evidence="2">Ig-like domain-containing protein</fullName>
    </recommendedName>
</protein>
<dbReference type="PANTHER" id="PTHR10075">
    <property type="entry name" value="BASIGIN RELATED"/>
    <property type="match status" value="1"/>
</dbReference>
<dbReference type="PANTHER" id="PTHR10075:SF100">
    <property type="entry name" value="FASCICLIN-2"/>
    <property type="match status" value="1"/>
</dbReference>
<dbReference type="Pfam" id="PF13927">
    <property type="entry name" value="Ig_3"/>
    <property type="match status" value="1"/>
</dbReference>
<sequence>MWSVLTMPEFEPNGAEYLNKHFEAPPYSQAVEVGGSVELRCHPPLGVPPPTVYWLKNSAPLETDTNLIVSSEGHLLVGQARLEDTANYTCVAENVAAHRLSEAARLVVYVVGFIKYQSGLALEPREPGSTTMQSDRPVGKPISTSFCYSLLYILYVLHSRSTFNITFVIVYPWHHTRNNLDFLEIGVQIPDGLLWVIHHIGSCYLGVRCADSLTASGP</sequence>
<dbReference type="AlphaFoldDB" id="A0A7R8VL14"/>
<dbReference type="InterPro" id="IPR007110">
    <property type="entry name" value="Ig-like_dom"/>
</dbReference>
<dbReference type="PROSITE" id="PS50835">
    <property type="entry name" value="IG_LIKE"/>
    <property type="match status" value="1"/>
</dbReference>
<evidence type="ECO:0000313" key="3">
    <source>
        <dbReference type="EMBL" id="CAD7199716.1"/>
    </source>
</evidence>
<dbReference type="InterPro" id="IPR003598">
    <property type="entry name" value="Ig_sub2"/>
</dbReference>
<dbReference type="EMBL" id="OA566992">
    <property type="protein sequence ID" value="CAD7199716.1"/>
    <property type="molecule type" value="Genomic_DNA"/>
</dbReference>